<proteinExistence type="predicted"/>
<keyword evidence="3" id="KW-1185">Reference proteome</keyword>
<sequence>MGETKAEFITESFEDLSNILGNYSKLTESEKKDSWINNYKGKYVRWNGVVNYKGLTNDDWNRIGIRHNVDTNVEMMLGKDKKGVVKMINKGDRVTYTGKLSFLFNRNLMFKLEDANVETVNDVTIDELANKLKEDVTTSSSPFNIPETSANPNPKESPEGEDILSFEGLNKIFGKNSSISQSRKEELWKSYRGKEIEWQGVVNYKGPGKNDLGRIGIRHNVGTNVELKIDADSENLINMIQREDKITYTGRLAKLFGRNLLCSVENIEIKTIGDKEVAEIEKDASVSDTNNITVPEVIKEPEIILEESMAPKVTKSKDVEIIEAMDGSIKIPFEDLDALFGKESRMTESLKDKLWKEYKNKYIRWTGVVVFRGKGRVSGLRMGIKHHKGTDVELVFSNDKERLVLGTKKGDKVTYTGKLVTRRGYILPYKLEDANIESILKESRIKE</sequence>
<feature type="compositionally biased region" description="Polar residues" evidence="1">
    <location>
        <begin position="137"/>
        <end position="154"/>
    </location>
</feature>
<gene>
    <name evidence="2" type="ORF">SCALIN_C38_0014</name>
</gene>
<dbReference type="AlphaFoldDB" id="A0A286U3J2"/>
<reference evidence="3" key="1">
    <citation type="journal article" date="2017" name="Environ. Microbiol. Rep.">
        <title>Genetic Diversity of Marine Anaerobic Ammonium-Oxidizing Bacteria as Revealed by Genomic and Proteomic Analyses of 'Candidatus Scalindua japonica'.</title>
        <authorList>
            <person name="Oshiki M."/>
            <person name="Mizuto K."/>
            <person name="Kimura Z."/>
            <person name="Kindaichi T."/>
            <person name="Satoh H."/>
            <person name="Okabe S."/>
        </authorList>
    </citation>
    <scope>NUCLEOTIDE SEQUENCE [LARGE SCALE GENOMIC DNA]</scope>
    <source>
        <strain evidence="3">husup-a2</strain>
    </source>
</reference>
<protein>
    <submittedName>
        <fullName evidence="2">Phosphomannomutase</fullName>
    </submittedName>
</protein>
<accession>A0A286U3J2</accession>
<name>A0A286U3J2_9BACT</name>
<organism evidence="2 3">
    <name type="scientific">Candidatus Scalindua japonica</name>
    <dbReference type="NCBI Taxonomy" id="1284222"/>
    <lineage>
        <taxon>Bacteria</taxon>
        <taxon>Pseudomonadati</taxon>
        <taxon>Planctomycetota</taxon>
        <taxon>Candidatus Brocadiia</taxon>
        <taxon>Candidatus Brocadiales</taxon>
        <taxon>Candidatus Scalinduaceae</taxon>
        <taxon>Candidatus Scalindua</taxon>
    </lineage>
</organism>
<feature type="region of interest" description="Disordered" evidence="1">
    <location>
        <begin position="136"/>
        <end position="161"/>
    </location>
</feature>
<dbReference type="EMBL" id="BAOS01000038">
    <property type="protein sequence ID" value="GAX62651.1"/>
    <property type="molecule type" value="Genomic_DNA"/>
</dbReference>
<evidence type="ECO:0000313" key="3">
    <source>
        <dbReference type="Proteomes" id="UP000218542"/>
    </source>
</evidence>
<dbReference type="Proteomes" id="UP000218542">
    <property type="component" value="Unassembled WGS sequence"/>
</dbReference>
<evidence type="ECO:0000256" key="1">
    <source>
        <dbReference type="SAM" id="MobiDB-lite"/>
    </source>
</evidence>
<evidence type="ECO:0000313" key="2">
    <source>
        <dbReference type="EMBL" id="GAX62651.1"/>
    </source>
</evidence>
<comment type="caution">
    <text evidence="2">The sequence shown here is derived from an EMBL/GenBank/DDBJ whole genome shotgun (WGS) entry which is preliminary data.</text>
</comment>